<keyword evidence="7" id="KW-0175">Coiled coil</keyword>
<reference evidence="10 11" key="1">
    <citation type="submission" date="2021-12" db="EMBL/GenBank/DDBJ databases">
        <title>Discovery of the Pendulisporaceae a myxobacterial family with distinct sporulation behavior and unique specialized metabolism.</title>
        <authorList>
            <person name="Garcia R."/>
            <person name="Popoff A."/>
            <person name="Bader C.D."/>
            <person name="Loehr J."/>
            <person name="Walesch S."/>
            <person name="Walt C."/>
            <person name="Boldt J."/>
            <person name="Bunk B."/>
            <person name="Haeckl F.J.F.P.J."/>
            <person name="Gunesch A.P."/>
            <person name="Birkelbach J."/>
            <person name="Nuebel U."/>
            <person name="Pietschmann T."/>
            <person name="Bach T."/>
            <person name="Mueller R."/>
        </authorList>
    </citation>
    <scope>NUCLEOTIDE SEQUENCE [LARGE SCALE GENOMIC DNA]</scope>
    <source>
        <strain evidence="10 11">MSr12523</strain>
    </source>
</reference>
<dbReference type="SUPFAM" id="SSF55874">
    <property type="entry name" value="ATPase domain of HSP90 chaperone/DNA topoisomerase II/histidine kinase"/>
    <property type="match status" value="1"/>
</dbReference>
<dbReference type="InterPro" id="IPR036097">
    <property type="entry name" value="HisK_dim/P_sf"/>
</dbReference>
<name>A0ABZ2KF64_9BACT</name>
<accession>A0ABZ2KF64</accession>
<dbReference type="SMART" id="SM00387">
    <property type="entry name" value="HATPase_c"/>
    <property type="match status" value="1"/>
</dbReference>
<keyword evidence="3" id="KW-0597">Phosphoprotein</keyword>
<dbReference type="InterPro" id="IPR003661">
    <property type="entry name" value="HisK_dim/P_dom"/>
</dbReference>
<dbReference type="SUPFAM" id="SSF47384">
    <property type="entry name" value="Homodimeric domain of signal transducing histidine kinase"/>
    <property type="match status" value="1"/>
</dbReference>
<evidence type="ECO:0000256" key="1">
    <source>
        <dbReference type="ARBA" id="ARBA00000085"/>
    </source>
</evidence>
<evidence type="ECO:0000259" key="9">
    <source>
        <dbReference type="PROSITE" id="PS50109"/>
    </source>
</evidence>
<evidence type="ECO:0000256" key="6">
    <source>
        <dbReference type="ARBA" id="ARBA00023012"/>
    </source>
</evidence>
<organism evidence="10 11">
    <name type="scientific">Pendulispora brunnea</name>
    <dbReference type="NCBI Taxonomy" id="2905690"/>
    <lineage>
        <taxon>Bacteria</taxon>
        <taxon>Pseudomonadati</taxon>
        <taxon>Myxococcota</taxon>
        <taxon>Myxococcia</taxon>
        <taxon>Myxococcales</taxon>
        <taxon>Sorangiineae</taxon>
        <taxon>Pendulisporaceae</taxon>
        <taxon>Pendulispora</taxon>
    </lineage>
</organism>
<feature type="domain" description="Histidine kinase" evidence="9">
    <location>
        <begin position="305"/>
        <end position="542"/>
    </location>
</feature>
<keyword evidence="6" id="KW-0902">Two-component regulatory system</keyword>
<keyword evidence="11" id="KW-1185">Reference proteome</keyword>
<evidence type="ECO:0000313" key="10">
    <source>
        <dbReference type="EMBL" id="WXA97302.1"/>
    </source>
</evidence>
<keyword evidence="4" id="KW-0808">Transferase</keyword>
<dbReference type="PANTHER" id="PTHR43711:SF26">
    <property type="entry name" value="SENSOR HISTIDINE KINASE RCSC"/>
    <property type="match status" value="1"/>
</dbReference>
<dbReference type="EC" id="2.7.13.3" evidence="2"/>
<evidence type="ECO:0000256" key="4">
    <source>
        <dbReference type="ARBA" id="ARBA00022679"/>
    </source>
</evidence>
<dbReference type="CDD" id="cd00082">
    <property type="entry name" value="HisKA"/>
    <property type="match status" value="1"/>
</dbReference>
<dbReference type="InterPro" id="IPR050736">
    <property type="entry name" value="Sensor_HK_Regulatory"/>
</dbReference>
<dbReference type="Proteomes" id="UP001379533">
    <property type="component" value="Chromosome"/>
</dbReference>
<keyword evidence="5" id="KW-0418">Kinase</keyword>
<gene>
    <name evidence="10" type="ORF">LZC95_10690</name>
</gene>
<keyword evidence="10" id="KW-0547">Nucleotide-binding</keyword>
<dbReference type="PANTHER" id="PTHR43711">
    <property type="entry name" value="TWO-COMPONENT HISTIDINE KINASE"/>
    <property type="match status" value="1"/>
</dbReference>
<evidence type="ECO:0000256" key="3">
    <source>
        <dbReference type="ARBA" id="ARBA00022553"/>
    </source>
</evidence>
<dbReference type="PROSITE" id="PS50109">
    <property type="entry name" value="HIS_KIN"/>
    <property type="match status" value="1"/>
</dbReference>
<dbReference type="GO" id="GO:0005524">
    <property type="term" value="F:ATP binding"/>
    <property type="evidence" value="ECO:0007669"/>
    <property type="project" value="UniProtKB-KW"/>
</dbReference>
<dbReference type="Pfam" id="PF10114">
    <property type="entry name" value="PocR"/>
    <property type="match status" value="1"/>
</dbReference>
<evidence type="ECO:0000256" key="2">
    <source>
        <dbReference type="ARBA" id="ARBA00012438"/>
    </source>
</evidence>
<sequence>MSAPSPRDTKVELPESEDGPPTSRDPLLPLASTPDLASSAERDAASLTNVASLLPGMPRTLGKGLILDTVPHVPPQPQSASPRADDGDGVHLEELVARESLAELCTSFFGLFGIPVRVFSSEGVLLADASREHEICAYLGSLPRAGALCAGTVSAAKSLDPESARRATGVTHACFSGNAYRIVGIDYEGRRIGRLILGPYLPSGVTEVPPSLLHADPDVSPTRARALLNKVPRAKEETVTRMAHHLKCALDLVLWSGHKAMLTSQMHLASVRESYRELEEKTRRLQDAYDRLRELDRLKSSFLATVSHELRTPLTSIIGYSEMLTEGIAGELGQEQKEFVVTIHDKGEQLLALITSLLDLSKLESGSLNIHIVPTSVQALFEAVVSTLSPSARRKSIELSIEVEPDVRELKADAERLRQVFVNLVDNAIKFTPEGGKVRLLARNLGVDSRDPDVTGFALLAPAQMRVELRVVDTGIGVPAAERTRVFDAFYQVDSSSTREYGGTGLGLSIVKRLVDAHGGTIHIEDNVPQGTVFVVRLPSVASFGDSTDDVGGKL</sequence>
<dbReference type="CDD" id="cd16922">
    <property type="entry name" value="HATPase_EvgS-ArcB-TorS-like"/>
    <property type="match status" value="1"/>
</dbReference>
<dbReference type="Pfam" id="PF02518">
    <property type="entry name" value="HATPase_c"/>
    <property type="match status" value="1"/>
</dbReference>
<dbReference type="Pfam" id="PF00512">
    <property type="entry name" value="HisKA"/>
    <property type="match status" value="1"/>
</dbReference>
<dbReference type="InterPro" id="IPR003594">
    <property type="entry name" value="HATPase_dom"/>
</dbReference>
<evidence type="ECO:0000256" key="5">
    <source>
        <dbReference type="ARBA" id="ARBA00022777"/>
    </source>
</evidence>
<evidence type="ECO:0000313" key="11">
    <source>
        <dbReference type="Proteomes" id="UP001379533"/>
    </source>
</evidence>
<protein>
    <recommendedName>
        <fullName evidence="2">histidine kinase</fullName>
        <ecNumber evidence="2">2.7.13.3</ecNumber>
    </recommendedName>
</protein>
<proteinExistence type="predicted"/>
<dbReference type="InterPro" id="IPR018771">
    <property type="entry name" value="PocR_dom"/>
</dbReference>
<dbReference type="InterPro" id="IPR005467">
    <property type="entry name" value="His_kinase_dom"/>
</dbReference>
<evidence type="ECO:0000256" key="7">
    <source>
        <dbReference type="SAM" id="Coils"/>
    </source>
</evidence>
<keyword evidence="10" id="KW-0067">ATP-binding</keyword>
<dbReference type="PRINTS" id="PR00344">
    <property type="entry name" value="BCTRLSENSOR"/>
</dbReference>
<dbReference type="EMBL" id="CP089982">
    <property type="protein sequence ID" value="WXA97302.1"/>
    <property type="molecule type" value="Genomic_DNA"/>
</dbReference>
<comment type="catalytic activity">
    <reaction evidence="1">
        <text>ATP + protein L-histidine = ADP + protein N-phospho-L-histidine.</text>
        <dbReference type="EC" id="2.7.13.3"/>
    </reaction>
</comment>
<dbReference type="SMART" id="SM00388">
    <property type="entry name" value="HisKA"/>
    <property type="match status" value="1"/>
</dbReference>
<feature type="coiled-coil region" evidence="7">
    <location>
        <begin position="268"/>
        <end position="298"/>
    </location>
</feature>
<dbReference type="Gene3D" id="3.30.565.10">
    <property type="entry name" value="Histidine kinase-like ATPase, C-terminal domain"/>
    <property type="match status" value="1"/>
</dbReference>
<dbReference type="InterPro" id="IPR004358">
    <property type="entry name" value="Sig_transdc_His_kin-like_C"/>
</dbReference>
<dbReference type="Gene3D" id="1.10.287.130">
    <property type="match status" value="1"/>
</dbReference>
<dbReference type="RefSeq" id="WP_394847918.1">
    <property type="nucleotide sequence ID" value="NZ_CP089982.1"/>
</dbReference>
<feature type="region of interest" description="Disordered" evidence="8">
    <location>
        <begin position="67"/>
        <end position="87"/>
    </location>
</feature>
<dbReference type="InterPro" id="IPR036890">
    <property type="entry name" value="HATPase_C_sf"/>
</dbReference>
<evidence type="ECO:0000256" key="8">
    <source>
        <dbReference type="SAM" id="MobiDB-lite"/>
    </source>
</evidence>
<feature type="region of interest" description="Disordered" evidence="8">
    <location>
        <begin position="1"/>
        <end position="42"/>
    </location>
</feature>